<proteinExistence type="predicted"/>
<dbReference type="AlphaFoldDB" id="A0AAP0QAU3"/>
<protein>
    <submittedName>
        <fullName evidence="1">Uncharacterized protein</fullName>
    </submittedName>
</protein>
<comment type="caution">
    <text evidence="1">The sequence shown here is derived from an EMBL/GenBank/DDBJ whole genome shotgun (WGS) entry which is preliminary data.</text>
</comment>
<dbReference type="Proteomes" id="UP001428341">
    <property type="component" value="Unassembled WGS sequence"/>
</dbReference>
<name>A0AAP0QAU3_9ROSI</name>
<reference evidence="1 2" key="1">
    <citation type="submission" date="2024-05" db="EMBL/GenBank/DDBJ databases">
        <title>Haplotype-resolved chromosome-level genome assembly of Huyou (Citrus changshanensis).</title>
        <authorList>
            <person name="Miao C."/>
            <person name="Chen W."/>
            <person name="Wu Y."/>
            <person name="Wang L."/>
            <person name="Zhao S."/>
            <person name="Grierson D."/>
            <person name="Xu C."/>
            <person name="Chen K."/>
        </authorList>
    </citation>
    <scope>NUCLEOTIDE SEQUENCE [LARGE SCALE GENOMIC DNA]</scope>
    <source>
        <strain evidence="1">01-14</strain>
        <tissue evidence="1">Leaf</tissue>
    </source>
</reference>
<organism evidence="1 2">
    <name type="scientific">Citrus x changshan-huyou</name>
    <dbReference type="NCBI Taxonomy" id="2935761"/>
    <lineage>
        <taxon>Eukaryota</taxon>
        <taxon>Viridiplantae</taxon>
        <taxon>Streptophyta</taxon>
        <taxon>Embryophyta</taxon>
        <taxon>Tracheophyta</taxon>
        <taxon>Spermatophyta</taxon>
        <taxon>Magnoliopsida</taxon>
        <taxon>eudicotyledons</taxon>
        <taxon>Gunneridae</taxon>
        <taxon>Pentapetalae</taxon>
        <taxon>rosids</taxon>
        <taxon>malvids</taxon>
        <taxon>Sapindales</taxon>
        <taxon>Rutaceae</taxon>
        <taxon>Aurantioideae</taxon>
        <taxon>Citrus</taxon>
    </lineage>
</organism>
<sequence length="106" mass="11939">MAKGRAEFCDFCKPDTLAYNSITDGLYKEGFADKAGIFLQVKDRIIKPTVAGYLIPFDSRFCYADDSNNAKLSFIEMMVQGCKNKKTSPLYREMLSKGNRPMVVTC</sequence>
<evidence type="ECO:0000313" key="1">
    <source>
        <dbReference type="EMBL" id="KAK9177138.1"/>
    </source>
</evidence>
<gene>
    <name evidence="1" type="ORF">WN944_029157</name>
</gene>
<keyword evidence="2" id="KW-1185">Reference proteome</keyword>
<dbReference type="EMBL" id="JBCGBO010000025">
    <property type="protein sequence ID" value="KAK9177138.1"/>
    <property type="molecule type" value="Genomic_DNA"/>
</dbReference>
<evidence type="ECO:0000313" key="2">
    <source>
        <dbReference type="Proteomes" id="UP001428341"/>
    </source>
</evidence>
<accession>A0AAP0QAU3</accession>